<feature type="domain" description="Major facilitator superfamily (MFS) profile" evidence="5">
    <location>
        <begin position="214"/>
        <end position="428"/>
    </location>
</feature>
<dbReference type="GO" id="GO:0022857">
    <property type="term" value="F:transmembrane transporter activity"/>
    <property type="evidence" value="ECO:0007669"/>
    <property type="project" value="InterPro"/>
</dbReference>
<dbReference type="InterPro" id="IPR020846">
    <property type="entry name" value="MFS_dom"/>
</dbReference>
<dbReference type="InterPro" id="IPR011701">
    <property type="entry name" value="MFS"/>
</dbReference>
<feature type="transmembrane region" description="Helical" evidence="4">
    <location>
        <begin position="379"/>
        <end position="397"/>
    </location>
</feature>
<feature type="transmembrane region" description="Helical" evidence="4">
    <location>
        <begin position="46"/>
        <end position="68"/>
    </location>
</feature>
<feature type="transmembrane region" description="Helical" evidence="4">
    <location>
        <begin position="102"/>
        <end position="123"/>
    </location>
</feature>
<dbReference type="RefSeq" id="WP_119339646.1">
    <property type="nucleotide sequence ID" value="NZ_BJXL01000052.1"/>
</dbReference>
<dbReference type="InterPro" id="IPR052528">
    <property type="entry name" value="Sugar_transport-like"/>
</dbReference>
<dbReference type="PANTHER" id="PTHR23526:SF2">
    <property type="entry name" value="MAJOR FACILITATOR SUPERFAMILY (MFS) PROFILE DOMAIN-CONTAINING PROTEIN"/>
    <property type="match status" value="1"/>
</dbReference>
<evidence type="ECO:0000256" key="2">
    <source>
        <dbReference type="ARBA" id="ARBA00022989"/>
    </source>
</evidence>
<evidence type="ECO:0000313" key="6">
    <source>
        <dbReference type="EMBL" id="GEM83589.1"/>
    </source>
</evidence>
<accession>A0A511R1W0</accession>
<gene>
    <name evidence="6" type="ORF">MHY01S_17550</name>
</gene>
<dbReference type="Pfam" id="PF07690">
    <property type="entry name" value="MFS_1"/>
    <property type="match status" value="1"/>
</dbReference>
<feature type="transmembrane region" description="Helical" evidence="4">
    <location>
        <begin position="144"/>
        <end position="162"/>
    </location>
</feature>
<evidence type="ECO:0000256" key="4">
    <source>
        <dbReference type="SAM" id="Phobius"/>
    </source>
</evidence>
<dbReference type="Gene3D" id="1.20.1250.20">
    <property type="entry name" value="MFS general substrate transporter like domains"/>
    <property type="match status" value="2"/>
</dbReference>
<reference evidence="6 7" key="1">
    <citation type="submission" date="2019-07" db="EMBL/GenBank/DDBJ databases">
        <title>Whole genome shotgun sequence of Meiothermus hypogaeus NBRC 106114.</title>
        <authorList>
            <person name="Hosoyama A."/>
            <person name="Uohara A."/>
            <person name="Ohji S."/>
            <person name="Ichikawa N."/>
        </authorList>
    </citation>
    <scope>NUCLEOTIDE SEQUENCE [LARGE SCALE GENOMIC DNA]</scope>
    <source>
        <strain evidence="6 7">NBRC 106114</strain>
    </source>
</reference>
<evidence type="ECO:0000313" key="7">
    <source>
        <dbReference type="Proteomes" id="UP000321197"/>
    </source>
</evidence>
<evidence type="ECO:0000256" key="3">
    <source>
        <dbReference type="ARBA" id="ARBA00023136"/>
    </source>
</evidence>
<dbReference type="AlphaFoldDB" id="A0A511R1W0"/>
<feature type="transmembrane region" description="Helical" evidence="4">
    <location>
        <begin position="248"/>
        <end position="270"/>
    </location>
</feature>
<dbReference type="SUPFAM" id="SSF103473">
    <property type="entry name" value="MFS general substrate transporter"/>
    <property type="match status" value="1"/>
</dbReference>
<evidence type="ECO:0000256" key="1">
    <source>
        <dbReference type="ARBA" id="ARBA00022692"/>
    </source>
</evidence>
<feature type="transmembrane region" description="Helical" evidence="4">
    <location>
        <begin position="282"/>
        <end position="302"/>
    </location>
</feature>
<dbReference type="Proteomes" id="UP000321197">
    <property type="component" value="Unassembled WGS sequence"/>
</dbReference>
<feature type="transmembrane region" description="Helical" evidence="4">
    <location>
        <begin position="168"/>
        <end position="189"/>
    </location>
</feature>
<keyword evidence="3 4" id="KW-0472">Membrane</keyword>
<feature type="transmembrane region" description="Helical" evidence="4">
    <location>
        <begin position="21"/>
        <end position="40"/>
    </location>
</feature>
<dbReference type="InterPro" id="IPR036259">
    <property type="entry name" value="MFS_trans_sf"/>
</dbReference>
<dbReference type="OrthoDB" id="9772882at2"/>
<feature type="transmembrane region" description="Helical" evidence="4">
    <location>
        <begin position="75"/>
        <end position="96"/>
    </location>
</feature>
<keyword evidence="1 4" id="KW-0812">Transmembrane</keyword>
<organism evidence="6 7">
    <name type="scientific">Meiothermus hypogaeus NBRC 106114</name>
    <dbReference type="NCBI Taxonomy" id="1227553"/>
    <lineage>
        <taxon>Bacteria</taxon>
        <taxon>Thermotogati</taxon>
        <taxon>Deinococcota</taxon>
        <taxon>Deinococci</taxon>
        <taxon>Thermales</taxon>
        <taxon>Thermaceae</taxon>
        <taxon>Meiothermus</taxon>
    </lineage>
</organism>
<dbReference type="PROSITE" id="PS50850">
    <property type="entry name" value="MFS"/>
    <property type="match status" value="1"/>
</dbReference>
<dbReference type="EMBL" id="BJXL01000052">
    <property type="protein sequence ID" value="GEM83589.1"/>
    <property type="molecule type" value="Genomic_DNA"/>
</dbReference>
<feature type="transmembrane region" description="Helical" evidence="4">
    <location>
        <begin position="308"/>
        <end position="332"/>
    </location>
</feature>
<name>A0A511R1W0_9DEIN</name>
<sequence>MTLPAGEPRRSQNLAIWEGMLAILFINWSTGVVMTGYALWLGAPPVALAILGALPMVGQMAAPLALFFRGSRKDLSANLSVFGRGLFVLVLFVPLMPEPWRIPGLLLIAALSQLAVAPVNVLWTGWMADLVPEKQRGRYFGLRNGVLGLVGTLGNLAAGSLIDALGKPWGFLLVLGLGVAAGVSATFILRKQYEPPTTSAPPRFDAFIQPLSDRRFRGFLGFVVLFLGAVSVGGPFVFPLFLEHVRMSFTQVGLWTVIAASCGLVLSPLWGRLADRIGHWQVLLLSSSVAALVLPPLWLLGGPGRLETIWAAAAFDAVAWGGIGTALTNVALQSAPPEKRNLYLAWYWMAFAVGGILGSLLGGVLGSLHAQLKLFPSPYHLPILVSMLLRVVAVYYLGWRIRRDKKRAAGLVGLEAKPPTDPARQELS</sequence>
<dbReference type="PANTHER" id="PTHR23526">
    <property type="entry name" value="INTEGRAL MEMBRANE TRANSPORT PROTEIN-RELATED"/>
    <property type="match status" value="1"/>
</dbReference>
<proteinExistence type="predicted"/>
<evidence type="ECO:0000259" key="5">
    <source>
        <dbReference type="PROSITE" id="PS50850"/>
    </source>
</evidence>
<protein>
    <submittedName>
        <fullName evidence="6">MFS transporter</fullName>
    </submittedName>
</protein>
<comment type="caution">
    <text evidence="6">The sequence shown here is derived from an EMBL/GenBank/DDBJ whole genome shotgun (WGS) entry which is preliminary data.</text>
</comment>
<keyword evidence="2 4" id="KW-1133">Transmembrane helix</keyword>
<feature type="transmembrane region" description="Helical" evidence="4">
    <location>
        <begin position="219"/>
        <end position="242"/>
    </location>
</feature>
<feature type="transmembrane region" description="Helical" evidence="4">
    <location>
        <begin position="344"/>
        <end position="367"/>
    </location>
</feature>